<keyword evidence="4" id="KW-0472">Membrane</keyword>
<keyword evidence="9" id="KW-1185">Reference proteome</keyword>
<dbReference type="EMBL" id="RJVA01000012">
    <property type="protein sequence ID" value="ROQ91998.1"/>
    <property type="molecule type" value="Genomic_DNA"/>
</dbReference>
<evidence type="ECO:0000256" key="6">
    <source>
        <dbReference type="ARBA" id="ARBA00023288"/>
    </source>
</evidence>
<dbReference type="AlphaFoldDB" id="A0A3N1UQI9"/>
<dbReference type="PROSITE" id="PS51257">
    <property type="entry name" value="PROKAR_LIPOPROTEIN"/>
    <property type="match status" value="1"/>
</dbReference>
<feature type="chain" id="PRO_5018288733" evidence="7">
    <location>
        <begin position="24"/>
        <end position="50"/>
    </location>
</feature>
<evidence type="ECO:0000256" key="3">
    <source>
        <dbReference type="ARBA" id="ARBA00022729"/>
    </source>
</evidence>
<evidence type="ECO:0000256" key="7">
    <source>
        <dbReference type="SAM" id="SignalP"/>
    </source>
</evidence>
<accession>A0A3N1UQI9</accession>
<proteinExistence type="inferred from homology"/>
<evidence type="ECO:0000256" key="4">
    <source>
        <dbReference type="ARBA" id="ARBA00023136"/>
    </source>
</evidence>
<evidence type="ECO:0000256" key="5">
    <source>
        <dbReference type="ARBA" id="ARBA00023139"/>
    </source>
</evidence>
<comment type="caution">
    <text evidence="8">The sequence shown here is derived from an EMBL/GenBank/DDBJ whole genome shotgun (WGS) entry which is preliminary data.</text>
</comment>
<sequence>MRRIRRFGRMWNWVLALSLFCAAAVGCNTVKGIGKDIRSLGGAIERTSGK</sequence>
<reference evidence="8 9" key="1">
    <citation type="submission" date="2018-11" db="EMBL/GenBank/DDBJ databases">
        <title>Genomic Encyclopedia of Type Strains, Phase IV (KMG-IV): sequencing the most valuable type-strain genomes for metagenomic binning, comparative biology and taxonomic classification.</title>
        <authorList>
            <person name="Goeker M."/>
        </authorList>
    </citation>
    <scope>NUCLEOTIDE SEQUENCE [LARGE SCALE GENOMIC DNA]</scope>
    <source>
        <strain evidence="8 9">DSM 22027</strain>
    </source>
</reference>
<feature type="signal peptide" evidence="7">
    <location>
        <begin position="1"/>
        <end position="23"/>
    </location>
</feature>
<keyword evidence="3 7" id="KW-0732">Signal</keyword>
<evidence type="ECO:0000256" key="1">
    <source>
        <dbReference type="ARBA" id="ARBA00010296"/>
    </source>
</evidence>
<gene>
    <name evidence="8" type="ORF">EDC27_1667</name>
</gene>
<protein>
    <submittedName>
        <fullName evidence="8">Putative small secreted protein</fullName>
    </submittedName>
</protein>
<organism evidence="8 9">
    <name type="scientific">Desulfosoma caldarium</name>
    <dbReference type="NCBI Taxonomy" id="610254"/>
    <lineage>
        <taxon>Bacteria</taxon>
        <taxon>Pseudomonadati</taxon>
        <taxon>Thermodesulfobacteriota</taxon>
        <taxon>Syntrophobacteria</taxon>
        <taxon>Syntrophobacterales</taxon>
        <taxon>Syntrophobacteraceae</taxon>
        <taxon>Desulfosoma</taxon>
    </lineage>
</organism>
<evidence type="ECO:0000313" key="8">
    <source>
        <dbReference type="EMBL" id="ROQ91998.1"/>
    </source>
</evidence>
<dbReference type="GO" id="GO:0016020">
    <property type="term" value="C:membrane"/>
    <property type="evidence" value="ECO:0007669"/>
    <property type="project" value="InterPro"/>
</dbReference>
<comment type="similarity">
    <text evidence="1">Belongs to the EcnA/EcnB lipoprotein family.</text>
</comment>
<dbReference type="RefSeq" id="WP_245994389.1">
    <property type="nucleotide sequence ID" value="NZ_RJVA01000012.1"/>
</dbReference>
<keyword evidence="6" id="KW-0449">Lipoprotein</keyword>
<dbReference type="Pfam" id="PF08085">
    <property type="entry name" value="Entericidin"/>
    <property type="match status" value="1"/>
</dbReference>
<evidence type="ECO:0000256" key="2">
    <source>
        <dbReference type="ARBA" id="ARBA00022475"/>
    </source>
</evidence>
<dbReference type="InterPro" id="IPR012556">
    <property type="entry name" value="Entericidin"/>
</dbReference>
<keyword evidence="5" id="KW-0564">Palmitate</keyword>
<dbReference type="Proteomes" id="UP000276223">
    <property type="component" value="Unassembled WGS sequence"/>
</dbReference>
<name>A0A3N1UQI9_9BACT</name>
<evidence type="ECO:0000313" key="9">
    <source>
        <dbReference type="Proteomes" id="UP000276223"/>
    </source>
</evidence>
<dbReference type="GO" id="GO:0009636">
    <property type="term" value="P:response to toxic substance"/>
    <property type="evidence" value="ECO:0007669"/>
    <property type="project" value="InterPro"/>
</dbReference>
<keyword evidence="2" id="KW-1003">Cell membrane</keyword>